<dbReference type="Pfam" id="PF11871">
    <property type="entry name" value="DUF3391"/>
    <property type="match status" value="1"/>
</dbReference>
<keyword evidence="3" id="KW-1185">Reference proteome</keyword>
<dbReference type="GO" id="GO:0008081">
    <property type="term" value="F:phosphoric diester hydrolase activity"/>
    <property type="evidence" value="ECO:0007669"/>
    <property type="project" value="UniProtKB-ARBA"/>
</dbReference>
<dbReference type="SMART" id="SM00471">
    <property type="entry name" value="HDc"/>
    <property type="match status" value="1"/>
</dbReference>
<dbReference type="InterPro" id="IPR021812">
    <property type="entry name" value="DUF3391"/>
</dbReference>
<dbReference type="InterPro" id="IPR037522">
    <property type="entry name" value="HD_GYP_dom"/>
</dbReference>
<dbReference type="InterPro" id="IPR003607">
    <property type="entry name" value="HD/PDEase_dom"/>
</dbReference>
<protein>
    <submittedName>
        <fullName evidence="2">HD-GYP domain, c-di-GMP phosphodiesterase class II (Or its inactivated variant)</fullName>
    </submittedName>
</protein>
<sequence>MLKKIDASELKIGMFVHDLDCGWADHPFLRNRFALTAETEISRIRDAGIRGVVIDCGKGLDASNSPTLHEAAAATEAELATLAARPASPMRVTMSEEIGKAAAIRRQAADVVRSVMADARLGKAVELDNVSPVVENITASILRNPGALMGLLRIKTKDDYTFLHSVSVCTLLVAFCRSRGLPADSTYEAGMGGLLHDTGKAFVPDAILNKQGRLTEDEFAVMRRHPRDGYEVLVKTPQIGAIPLDITLHHHERHDGSGYPDRLAGDGIGEFAQMASIVDVYDAITSDRCYHKGMSAAEALRKIFEWSKFHFNPTLTQEFIRCIGIYPVGTLVLLESGRLGVVSEQHDSSLLTPKVNVFFSTRSKLYIRPEIVDLARPLGFGGGDRIVSHESTETWNVDPLKFIAIS</sequence>
<gene>
    <name evidence="2" type="ORF">SAMN05216204_12839</name>
</gene>
<dbReference type="SUPFAM" id="SSF109604">
    <property type="entry name" value="HD-domain/PDEase-like"/>
    <property type="match status" value="1"/>
</dbReference>
<dbReference type="AlphaFoldDB" id="A0A1I1T973"/>
<feature type="domain" description="HD-GYP" evidence="1">
    <location>
        <begin position="139"/>
        <end position="335"/>
    </location>
</feature>
<accession>A0A1I1T973</accession>
<dbReference type="EMBL" id="FOLD01000028">
    <property type="protein sequence ID" value="SFD55174.1"/>
    <property type="molecule type" value="Genomic_DNA"/>
</dbReference>
<reference evidence="3" key="1">
    <citation type="submission" date="2016-10" db="EMBL/GenBank/DDBJ databases">
        <authorList>
            <person name="Varghese N."/>
            <person name="Submissions S."/>
        </authorList>
    </citation>
    <scope>NUCLEOTIDE SEQUENCE [LARGE SCALE GENOMIC DNA]</scope>
    <source>
        <strain evidence="3">CGMCC 1.12041</strain>
    </source>
</reference>
<name>A0A1I1T973_9BURK</name>
<dbReference type="CDD" id="cd00077">
    <property type="entry name" value="HDc"/>
    <property type="match status" value="1"/>
</dbReference>
<dbReference type="STRING" id="1164594.SAMN05216204_12839"/>
<dbReference type="RefSeq" id="WP_091876245.1">
    <property type="nucleotide sequence ID" value="NZ_FOLD01000028.1"/>
</dbReference>
<proteinExistence type="predicted"/>
<evidence type="ECO:0000313" key="2">
    <source>
        <dbReference type="EMBL" id="SFD55174.1"/>
    </source>
</evidence>
<organism evidence="2 3">
    <name type="scientific">Massilia yuzhufengensis</name>
    <dbReference type="NCBI Taxonomy" id="1164594"/>
    <lineage>
        <taxon>Bacteria</taxon>
        <taxon>Pseudomonadati</taxon>
        <taxon>Pseudomonadota</taxon>
        <taxon>Betaproteobacteria</taxon>
        <taxon>Burkholderiales</taxon>
        <taxon>Oxalobacteraceae</taxon>
        <taxon>Telluria group</taxon>
        <taxon>Massilia</taxon>
    </lineage>
</organism>
<evidence type="ECO:0000259" key="1">
    <source>
        <dbReference type="PROSITE" id="PS51832"/>
    </source>
</evidence>
<dbReference type="Gene3D" id="1.10.3210.10">
    <property type="entry name" value="Hypothetical protein af1432"/>
    <property type="match status" value="1"/>
</dbReference>
<dbReference type="PANTHER" id="PTHR43155:SF2">
    <property type="entry name" value="CYCLIC DI-GMP PHOSPHODIESTERASE PA4108"/>
    <property type="match status" value="1"/>
</dbReference>
<dbReference type="PANTHER" id="PTHR43155">
    <property type="entry name" value="CYCLIC DI-GMP PHOSPHODIESTERASE PA4108-RELATED"/>
    <property type="match status" value="1"/>
</dbReference>
<dbReference type="Pfam" id="PF13487">
    <property type="entry name" value="HD_5"/>
    <property type="match status" value="1"/>
</dbReference>
<dbReference type="OrthoDB" id="9764808at2"/>
<dbReference type="PROSITE" id="PS51832">
    <property type="entry name" value="HD_GYP"/>
    <property type="match status" value="1"/>
</dbReference>
<dbReference type="Proteomes" id="UP000198639">
    <property type="component" value="Unassembled WGS sequence"/>
</dbReference>
<evidence type="ECO:0000313" key="3">
    <source>
        <dbReference type="Proteomes" id="UP000198639"/>
    </source>
</evidence>